<evidence type="ECO:0000313" key="6">
    <source>
        <dbReference type="EMBL" id="KKL19206.1"/>
    </source>
</evidence>
<keyword evidence="5" id="KW-0472">Membrane</keyword>
<evidence type="ECO:0000256" key="3">
    <source>
        <dbReference type="ARBA" id="ARBA00022692"/>
    </source>
</evidence>
<dbReference type="PANTHER" id="PTHR34478:SF2">
    <property type="entry name" value="MEMBRANE PROTEIN"/>
    <property type="match status" value="1"/>
</dbReference>
<evidence type="ECO:0000256" key="4">
    <source>
        <dbReference type="ARBA" id="ARBA00022989"/>
    </source>
</evidence>
<gene>
    <name evidence="6" type="ORF">LCGC14_2467830</name>
</gene>
<comment type="caution">
    <text evidence="6">The sequence shown here is derived from an EMBL/GenBank/DDBJ whole genome shotgun (WGS) entry which is preliminary data.</text>
</comment>
<dbReference type="PANTHER" id="PTHR34478">
    <property type="entry name" value="PROTEIN LEMA"/>
    <property type="match status" value="1"/>
</dbReference>
<accession>A0A0F9DNF6</accession>
<proteinExistence type="inferred from homology"/>
<keyword evidence="4" id="KW-1133">Transmembrane helix</keyword>
<dbReference type="AlphaFoldDB" id="A0A0F9DNF6"/>
<protein>
    <recommendedName>
        <fullName evidence="7">LemA family protein</fullName>
    </recommendedName>
</protein>
<comment type="similarity">
    <text evidence="2">Belongs to the LemA family.</text>
</comment>
<reference evidence="6" key="1">
    <citation type="journal article" date="2015" name="Nature">
        <title>Complex archaea that bridge the gap between prokaryotes and eukaryotes.</title>
        <authorList>
            <person name="Spang A."/>
            <person name="Saw J.H."/>
            <person name="Jorgensen S.L."/>
            <person name="Zaremba-Niedzwiedzka K."/>
            <person name="Martijn J."/>
            <person name="Lind A.E."/>
            <person name="van Eijk R."/>
            <person name="Schleper C."/>
            <person name="Guy L."/>
            <person name="Ettema T.J."/>
        </authorList>
    </citation>
    <scope>NUCLEOTIDE SEQUENCE</scope>
</reference>
<comment type="subcellular location">
    <subcellularLocation>
        <location evidence="1">Membrane</location>
        <topology evidence="1">Single-pass membrane protein</topology>
    </subcellularLocation>
</comment>
<organism evidence="6">
    <name type="scientific">marine sediment metagenome</name>
    <dbReference type="NCBI Taxonomy" id="412755"/>
    <lineage>
        <taxon>unclassified sequences</taxon>
        <taxon>metagenomes</taxon>
        <taxon>ecological metagenomes</taxon>
    </lineage>
</organism>
<dbReference type="EMBL" id="LAZR01038573">
    <property type="protein sequence ID" value="KKL19206.1"/>
    <property type="molecule type" value="Genomic_DNA"/>
</dbReference>
<evidence type="ECO:0008006" key="7">
    <source>
        <dbReference type="Google" id="ProtNLM"/>
    </source>
</evidence>
<dbReference type="SUPFAM" id="SSF140478">
    <property type="entry name" value="LemA-like"/>
    <property type="match status" value="1"/>
</dbReference>
<keyword evidence="3" id="KW-0812">Transmembrane</keyword>
<dbReference type="InterPro" id="IPR023353">
    <property type="entry name" value="LemA-like_dom_sf"/>
</dbReference>
<evidence type="ECO:0000256" key="5">
    <source>
        <dbReference type="ARBA" id="ARBA00023136"/>
    </source>
</evidence>
<dbReference type="InterPro" id="IPR007156">
    <property type="entry name" value="MamQ_LemA"/>
</dbReference>
<name>A0A0F9DNF6_9ZZZZ</name>
<dbReference type="Pfam" id="PF04011">
    <property type="entry name" value="LemA"/>
    <property type="match status" value="1"/>
</dbReference>
<sequence length="167" mass="19031">MFFLYYNRFVVLSNRIKNSLSQINVQLKRRADLIPNLIKTVKGFAKHEKAAIKAVTDARKALLSAGNIESKIKADAGLEKALKTIFAIAEGYPDLKADTNFLELQKELSTTEDRIAYARQFYNDSILSYNNMVQQLPGNFFARIYGRKEKEYLKIAEAGKKVVKVDF</sequence>
<evidence type="ECO:0000256" key="2">
    <source>
        <dbReference type="ARBA" id="ARBA00008854"/>
    </source>
</evidence>
<dbReference type="GO" id="GO:0016020">
    <property type="term" value="C:membrane"/>
    <property type="evidence" value="ECO:0007669"/>
    <property type="project" value="UniProtKB-SubCell"/>
</dbReference>
<evidence type="ECO:0000256" key="1">
    <source>
        <dbReference type="ARBA" id="ARBA00004167"/>
    </source>
</evidence>
<dbReference type="Gene3D" id="1.20.1440.20">
    <property type="entry name" value="LemA-like domain"/>
    <property type="match status" value="1"/>
</dbReference>